<sequence>MKLFSVSLFCIMFLFSFYSQTPFFRRSFDLKMRQLLKKFVGL</sequence>
<dbReference type="EMBL" id="AKNW01000017">
    <property type="protein sequence ID" value="EJB32027.1"/>
    <property type="molecule type" value="Genomic_DNA"/>
</dbReference>
<dbReference type="PATRIC" id="fig|992028.3.peg.1651"/>
<accession>J0J306</accession>
<organism evidence="1 2">
    <name type="scientific">Helicobacter pylori NQ4044</name>
    <dbReference type="NCBI Taxonomy" id="992028"/>
    <lineage>
        <taxon>Bacteria</taxon>
        <taxon>Pseudomonadati</taxon>
        <taxon>Campylobacterota</taxon>
        <taxon>Epsilonproteobacteria</taxon>
        <taxon>Campylobacterales</taxon>
        <taxon>Helicobacteraceae</taxon>
        <taxon>Helicobacter</taxon>
    </lineage>
</organism>
<name>J0J306_HELPX</name>
<evidence type="ECO:0000313" key="2">
    <source>
        <dbReference type="Proteomes" id="UP000003026"/>
    </source>
</evidence>
<comment type="caution">
    <text evidence="1">The sequence shown here is derived from an EMBL/GenBank/DDBJ whole genome shotgun (WGS) entry which is preliminary data.</text>
</comment>
<evidence type="ECO:0000313" key="1">
    <source>
        <dbReference type="EMBL" id="EJB32027.1"/>
    </source>
</evidence>
<proteinExistence type="predicted"/>
<gene>
    <name evidence="1" type="ORF">HPNQ4044_1707</name>
</gene>
<protein>
    <submittedName>
        <fullName evidence="1">Uncharacterized protein</fullName>
    </submittedName>
</protein>
<dbReference type="AlphaFoldDB" id="J0J306"/>
<dbReference type="Proteomes" id="UP000003026">
    <property type="component" value="Unassembled WGS sequence"/>
</dbReference>
<reference evidence="1 2" key="1">
    <citation type="submission" date="2012-04" db="EMBL/GenBank/DDBJ databases">
        <title>Genome sequence of Helicobacter pylori NQ4044.</title>
        <authorList>
            <person name="Blanchard T.G."/>
            <person name="Czinn S.J."/>
            <person name="McCracken C."/>
            <person name="Abolude K."/>
            <person name="Maroo A."/>
            <person name="Santana-Cruz I."/>
            <person name="Tallon L.J."/>
            <person name="Ficke F.W.F."/>
        </authorList>
    </citation>
    <scope>NUCLEOTIDE SEQUENCE [LARGE SCALE GENOMIC DNA]</scope>
    <source>
        <strain evidence="1 2">NQ4044</strain>
    </source>
</reference>